<gene>
    <name evidence="1" type="ORF">ANCCEY_02494</name>
</gene>
<evidence type="ECO:0000313" key="1">
    <source>
        <dbReference type="EMBL" id="EPB78428.1"/>
    </source>
</evidence>
<organism evidence="1 2">
    <name type="scientific">Ancylostoma ceylanicum</name>
    <dbReference type="NCBI Taxonomy" id="53326"/>
    <lineage>
        <taxon>Eukaryota</taxon>
        <taxon>Metazoa</taxon>
        <taxon>Ecdysozoa</taxon>
        <taxon>Nematoda</taxon>
        <taxon>Chromadorea</taxon>
        <taxon>Rhabditida</taxon>
        <taxon>Rhabditina</taxon>
        <taxon>Rhabditomorpha</taxon>
        <taxon>Strongyloidea</taxon>
        <taxon>Ancylostomatidae</taxon>
        <taxon>Ancylostomatinae</taxon>
        <taxon>Ancylostoma</taxon>
    </lineage>
</organism>
<dbReference type="InterPro" id="IPR005049">
    <property type="entry name" value="STL-like"/>
</dbReference>
<reference evidence="1 2" key="1">
    <citation type="submission" date="2013-05" db="EMBL/GenBank/DDBJ databases">
        <title>Draft genome of the parasitic nematode Anyclostoma ceylanicum.</title>
        <authorList>
            <person name="Mitreva M."/>
        </authorList>
    </citation>
    <scope>NUCLEOTIDE SEQUENCE [LARGE SCALE GENOMIC DNA]</scope>
</reference>
<protein>
    <submittedName>
        <fullName evidence="1">Uncharacterized protein</fullName>
    </submittedName>
</protein>
<sequence>MDSCNLHESSNGRHKGLLMPTTQSLRLANISGWELVVVGDTKTPKTWSWKGVHFLGVEDQQRLGYRIVRNLPYRSYTRKNIGYLYAIERGAQWIYDTDDDNKPYDLGLEQFDYTETISGLRFGCNQANKKVTPMDRIAIASVMKCEPLPFSKA</sequence>
<name>A0A0D6M4L8_9BILA</name>
<dbReference type="PANTHER" id="PTHR31362">
    <property type="entry name" value="GLYCOSYLTRANSFERASE STELLO1-RELATED"/>
    <property type="match status" value="1"/>
</dbReference>
<dbReference type="EMBL" id="KE124812">
    <property type="protein sequence ID" value="EPB78428.1"/>
    <property type="molecule type" value="Genomic_DNA"/>
</dbReference>
<keyword evidence="2" id="KW-1185">Reference proteome</keyword>
<dbReference type="PANTHER" id="PTHR31362:SF0">
    <property type="entry name" value="EXOSTOSIN DOMAIN-CONTAINING PROTEIN-RELATED"/>
    <property type="match status" value="1"/>
</dbReference>
<dbReference type="Proteomes" id="UP000054495">
    <property type="component" value="Unassembled WGS sequence"/>
</dbReference>
<proteinExistence type="predicted"/>
<dbReference type="AlphaFoldDB" id="A0A0D6M4L8"/>
<accession>A0A0D6M4L8</accession>
<evidence type="ECO:0000313" key="2">
    <source>
        <dbReference type="Proteomes" id="UP000054495"/>
    </source>
</evidence>